<feature type="domain" description="RNA polymerase sigma-70 region 2" evidence="5">
    <location>
        <begin position="65"/>
        <end position="134"/>
    </location>
</feature>
<name>A0A4R6YL35_9GAMM</name>
<dbReference type="InterPro" id="IPR013325">
    <property type="entry name" value="RNA_pol_sigma_r2"/>
</dbReference>
<organism evidence="6 7">
    <name type="scientific">Tahibacter aquaticus</name>
    <dbReference type="NCBI Taxonomy" id="520092"/>
    <lineage>
        <taxon>Bacteria</taxon>
        <taxon>Pseudomonadati</taxon>
        <taxon>Pseudomonadota</taxon>
        <taxon>Gammaproteobacteria</taxon>
        <taxon>Lysobacterales</taxon>
        <taxon>Rhodanobacteraceae</taxon>
        <taxon>Tahibacter</taxon>
    </lineage>
</organism>
<dbReference type="NCBIfam" id="TIGR02937">
    <property type="entry name" value="sigma70-ECF"/>
    <property type="match status" value="1"/>
</dbReference>
<reference evidence="6 7" key="1">
    <citation type="submission" date="2019-03" db="EMBL/GenBank/DDBJ databases">
        <title>Genomic Encyclopedia of Type Strains, Phase IV (KMG-IV): sequencing the most valuable type-strain genomes for metagenomic binning, comparative biology and taxonomic classification.</title>
        <authorList>
            <person name="Goeker M."/>
        </authorList>
    </citation>
    <scope>NUCLEOTIDE SEQUENCE [LARGE SCALE GENOMIC DNA]</scope>
    <source>
        <strain evidence="6 7">DSM 21667</strain>
    </source>
</reference>
<evidence type="ECO:0000256" key="4">
    <source>
        <dbReference type="SAM" id="MobiDB-lite"/>
    </source>
</evidence>
<sequence length="235" mass="26392">MNGQRFESTAGPPPAARPMLLILGSKCTSGEARVSTAGVAHVASCTPRELAFRIRAGDAAAERELYLNFARALRYLVQRRCGDEQLAHDLVQECFRIALTHLRAGKLENPDTLAGFLRGIALNLVSTQQRAGWRERSTETDAELPGIEDVETPGPQEVASREQLRMLVRQLIAEMPVQRDRELLWRYYVLDEDKQLLCKALQLSPIHFDRVLHRARSRFRELASEHGLNTAADVP</sequence>
<accession>A0A4R6YL35</accession>
<dbReference type="PANTHER" id="PTHR43133:SF62">
    <property type="entry name" value="RNA POLYMERASE SIGMA FACTOR SIGZ"/>
    <property type="match status" value="1"/>
</dbReference>
<comment type="caution">
    <text evidence="6">The sequence shown here is derived from an EMBL/GenBank/DDBJ whole genome shotgun (WGS) entry which is preliminary data.</text>
</comment>
<protein>
    <submittedName>
        <fullName evidence="6">RNA polymerase sigma factor (Sigma-70 family)</fullName>
    </submittedName>
</protein>
<dbReference type="Gene3D" id="1.10.1740.10">
    <property type="match status" value="1"/>
</dbReference>
<dbReference type="OrthoDB" id="129367at2"/>
<dbReference type="PANTHER" id="PTHR43133">
    <property type="entry name" value="RNA POLYMERASE ECF-TYPE SIGMA FACTO"/>
    <property type="match status" value="1"/>
</dbReference>
<dbReference type="EMBL" id="SNZH01000023">
    <property type="protein sequence ID" value="TDR37880.1"/>
    <property type="molecule type" value="Genomic_DNA"/>
</dbReference>
<feature type="region of interest" description="Disordered" evidence="4">
    <location>
        <begin position="135"/>
        <end position="155"/>
    </location>
</feature>
<dbReference type="AlphaFoldDB" id="A0A4R6YL35"/>
<dbReference type="InterPro" id="IPR007627">
    <property type="entry name" value="RNA_pol_sigma70_r2"/>
</dbReference>
<feature type="compositionally biased region" description="Acidic residues" evidence="4">
    <location>
        <begin position="140"/>
        <end position="151"/>
    </location>
</feature>
<keyword evidence="7" id="KW-1185">Reference proteome</keyword>
<evidence type="ECO:0000256" key="3">
    <source>
        <dbReference type="ARBA" id="ARBA00023163"/>
    </source>
</evidence>
<proteinExistence type="predicted"/>
<evidence type="ECO:0000313" key="7">
    <source>
        <dbReference type="Proteomes" id="UP000295293"/>
    </source>
</evidence>
<keyword evidence="2" id="KW-0731">Sigma factor</keyword>
<dbReference type="SUPFAM" id="SSF88946">
    <property type="entry name" value="Sigma2 domain of RNA polymerase sigma factors"/>
    <property type="match status" value="1"/>
</dbReference>
<keyword evidence="3" id="KW-0804">Transcription</keyword>
<dbReference type="Pfam" id="PF04542">
    <property type="entry name" value="Sigma70_r2"/>
    <property type="match status" value="1"/>
</dbReference>
<keyword evidence="1" id="KW-0805">Transcription regulation</keyword>
<evidence type="ECO:0000256" key="2">
    <source>
        <dbReference type="ARBA" id="ARBA00023082"/>
    </source>
</evidence>
<dbReference type="Proteomes" id="UP000295293">
    <property type="component" value="Unassembled WGS sequence"/>
</dbReference>
<evidence type="ECO:0000313" key="6">
    <source>
        <dbReference type="EMBL" id="TDR37880.1"/>
    </source>
</evidence>
<dbReference type="GO" id="GO:0016987">
    <property type="term" value="F:sigma factor activity"/>
    <property type="evidence" value="ECO:0007669"/>
    <property type="project" value="UniProtKB-KW"/>
</dbReference>
<dbReference type="GO" id="GO:0006352">
    <property type="term" value="P:DNA-templated transcription initiation"/>
    <property type="evidence" value="ECO:0007669"/>
    <property type="project" value="InterPro"/>
</dbReference>
<evidence type="ECO:0000259" key="5">
    <source>
        <dbReference type="Pfam" id="PF04542"/>
    </source>
</evidence>
<gene>
    <name evidence="6" type="ORF">DFR29_12354</name>
</gene>
<evidence type="ECO:0000256" key="1">
    <source>
        <dbReference type="ARBA" id="ARBA00023015"/>
    </source>
</evidence>
<dbReference type="InterPro" id="IPR014284">
    <property type="entry name" value="RNA_pol_sigma-70_dom"/>
</dbReference>
<dbReference type="InterPro" id="IPR039425">
    <property type="entry name" value="RNA_pol_sigma-70-like"/>
</dbReference>